<protein>
    <submittedName>
        <fullName evidence="3">MAB_1171c family putative transporter</fullName>
    </submittedName>
</protein>
<accession>A0ABV6MI99</accession>
<dbReference type="InterPro" id="IPR046675">
    <property type="entry name" value="DUF6545"/>
</dbReference>
<feature type="transmembrane region" description="Helical" evidence="1">
    <location>
        <begin position="5"/>
        <end position="21"/>
    </location>
</feature>
<dbReference type="Pfam" id="PF20182">
    <property type="entry name" value="DUF6545"/>
    <property type="match status" value="1"/>
</dbReference>
<reference evidence="3 4" key="1">
    <citation type="submission" date="2024-09" db="EMBL/GenBank/DDBJ databases">
        <authorList>
            <person name="Sun Q."/>
            <person name="Mori K."/>
        </authorList>
    </citation>
    <scope>NUCLEOTIDE SEQUENCE [LARGE SCALE GENOMIC DNA]</scope>
    <source>
        <strain evidence="3 4">TBRC 1432</strain>
    </source>
</reference>
<name>A0ABV6MI99_9PSEU</name>
<dbReference type="NCBIfam" id="NF042915">
    <property type="entry name" value="MAB_1171c_fam"/>
    <property type="match status" value="1"/>
</dbReference>
<dbReference type="InterPro" id="IPR050039">
    <property type="entry name" value="MAB_1171c-like"/>
</dbReference>
<proteinExistence type="predicted"/>
<keyword evidence="4" id="KW-1185">Reference proteome</keyword>
<dbReference type="EMBL" id="JBHLUD010000001">
    <property type="protein sequence ID" value="MFC0540010.1"/>
    <property type="molecule type" value="Genomic_DNA"/>
</dbReference>
<feature type="transmembrane region" description="Helical" evidence="1">
    <location>
        <begin position="141"/>
        <end position="162"/>
    </location>
</feature>
<keyword evidence="1" id="KW-0812">Transmembrane</keyword>
<dbReference type="RefSeq" id="WP_273938782.1">
    <property type="nucleotide sequence ID" value="NZ_CP097263.1"/>
</dbReference>
<keyword evidence="1" id="KW-1133">Transmembrane helix</keyword>
<feature type="transmembrane region" description="Helical" evidence="1">
    <location>
        <begin position="33"/>
        <end position="54"/>
    </location>
</feature>
<dbReference type="Proteomes" id="UP001589810">
    <property type="component" value="Unassembled WGS sequence"/>
</dbReference>
<sequence>MNAYLYPACAIVVGIVTLLKLPSLWTRRTPTHVALWLVFAGTTVLFTISSPTVWPRVSAAIGITNISGLITQGLVIVLAALQQVLVLLWVHDSPTAWRKLRVRLSLFALVLVAMSVLFFVSMARGENPNDFALAKAGQFPYYLTVYVVSFCVAQGSTLRICLQCARRVTDTWLRRGLLLTAAGCSADFVYAAGRLGDIVAAAFGSSGVAWEPVVQIAAVTSAVLRPIAWTIPSWGHHLTDFWAWVGRLFALRLLAPLHARIVAVVPEVRLPLEPGTPADTRLYRMLIEIRDGQRALQPWMSPAVSEDASSRCQAAGLSPDAAAAVIEAAQLRVAVSAVAAGAAKRDAVVATVAEPSDLAGELAHQKAVARAFRRSPIVDVVAREEQNRSAEREIA</sequence>
<organism evidence="3 4">
    <name type="scientific">Kutzneria chonburiensis</name>
    <dbReference type="NCBI Taxonomy" id="1483604"/>
    <lineage>
        <taxon>Bacteria</taxon>
        <taxon>Bacillati</taxon>
        <taxon>Actinomycetota</taxon>
        <taxon>Actinomycetes</taxon>
        <taxon>Pseudonocardiales</taxon>
        <taxon>Pseudonocardiaceae</taxon>
        <taxon>Kutzneria</taxon>
    </lineage>
</organism>
<feature type="transmembrane region" description="Helical" evidence="1">
    <location>
        <begin position="66"/>
        <end position="90"/>
    </location>
</feature>
<keyword evidence="1" id="KW-0472">Membrane</keyword>
<evidence type="ECO:0000256" key="1">
    <source>
        <dbReference type="SAM" id="Phobius"/>
    </source>
</evidence>
<comment type="caution">
    <text evidence="3">The sequence shown here is derived from an EMBL/GenBank/DDBJ whole genome shotgun (WGS) entry which is preliminary data.</text>
</comment>
<evidence type="ECO:0000313" key="3">
    <source>
        <dbReference type="EMBL" id="MFC0540010.1"/>
    </source>
</evidence>
<evidence type="ECO:0000313" key="4">
    <source>
        <dbReference type="Proteomes" id="UP001589810"/>
    </source>
</evidence>
<gene>
    <name evidence="3" type="ORF">ACFFH7_00885</name>
</gene>
<feature type="domain" description="DUF6545" evidence="2">
    <location>
        <begin position="243"/>
        <end position="374"/>
    </location>
</feature>
<evidence type="ECO:0000259" key="2">
    <source>
        <dbReference type="Pfam" id="PF20182"/>
    </source>
</evidence>
<feature type="transmembrane region" description="Helical" evidence="1">
    <location>
        <begin position="102"/>
        <end position="121"/>
    </location>
</feature>